<dbReference type="AlphaFoldDB" id="A0A8T4J3X0"/>
<dbReference type="Pfam" id="PF13412">
    <property type="entry name" value="HTH_24"/>
    <property type="match status" value="1"/>
</dbReference>
<name>A0A8T4J3X0_9ACTN</name>
<evidence type="ECO:0000313" key="5">
    <source>
        <dbReference type="EMBL" id="MBR7679286.1"/>
    </source>
</evidence>
<dbReference type="InterPro" id="IPR036388">
    <property type="entry name" value="WH-like_DNA-bd_sf"/>
</dbReference>
<feature type="non-terminal residue" evidence="5">
    <location>
        <position position="1"/>
    </location>
</feature>
<proteinExistence type="predicted"/>
<dbReference type="Gene3D" id="1.10.10.10">
    <property type="entry name" value="Winged helix-like DNA-binding domain superfamily/Winged helix DNA-binding domain"/>
    <property type="match status" value="1"/>
</dbReference>
<evidence type="ECO:0000313" key="6">
    <source>
        <dbReference type="Proteomes" id="UP000675554"/>
    </source>
</evidence>
<dbReference type="InterPro" id="IPR019888">
    <property type="entry name" value="Tscrpt_reg_AsnC-like"/>
</dbReference>
<dbReference type="PANTHER" id="PTHR30154:SF53">
    <property type="entry name" value="HTH-TYPE TRANSCRIPTIONAL REGULATOR LRPC"/>
    <property type="match status" value="1"/>
</dbReference>
<keyword evidence="6" id="KW-1185">Reference proteome</keyword>
<feature type="domain" description="HTH asnC-type" evidence="4">
    <location>
        <begin position="1"/>
        <end position="57"/>
    </location>
</feature>
<evidence type="ECO:0000256" key="2">
    <source>
        <dbReference type="ARBA" id="ARBA00023125"/>
    </source>
</evidence>
<evidence type="ECO:0000259" key="4">
    <source>
        <dbReference type="PROSITE" id="PS50956"/>
    </source>
</evidence>
<organism evidence="5 6">
    <name type="scientific">Streptomyces daliensis</name>
    <dbReference type="NCBI Taxonomy" id="299421"/>
    <lineage>
        <taxon>Bacteria</taxon>
        <taxon>Bacillati</taxon>
        <taxon>Actinomycetota</taxon>
        <taxon>Actinomycetes</taxon>
        <taxon>Kitasatosporales</taxon>
        <taxon>Streptomycetaceae</taxon>
        <taxon>Streptomyces</taxon>
    </lineage>
</organism>
<dbReference type="PANTHER" id="PTHR30154">
    <property type="entry name" value="LEUCINE-RESPONSIVE REGULATORY PROTEIN"/>
    <property type="match status" value="1"/>
</dbReference>
<feature type="non-terminal residue" evidence="5">
    <location>
        <position position="82"/>
    </location>
</feature>
<dbReference type="SMART" id="SM00344">
    <property type="entry name" value="HTH_ASNC"/>
    <property type="match status" value="1"/>
</dbReference>
<gene>
    <name evidence="5" type="ORF">KDA82_41435</name>
</gene>
<keyword evidence="2" id="KW-0238">DNA-binding</keyword>
<dbReference type="InterPro" id="IPR036390">
    <property type="entry name" value="WH_DNA-bd_sf"/>
</dbReference>
<dbReference type="GO" id="GO:0005829">
    <property type="term" value="C:cytosol"/>
    <property type="evidence" value="ECO:0007669"/>
    <property type="project" value="TreeGrafter"/>
</dbReference>
<reference evidence="5" key="1">
    <citation type="submission" date="2021-04" db="EMBL/GenBank/DDBJ databases">
        <title>Sequencing of actinobacteria type strains.</title>
        <authorList>
            <person name="Nguyen G.-S."/>
            <person name="Wentzel A."/>
        </authorList>
    </citation>
    <scope>NUCLEOTIDE SEQUENCE</scope>
    <source>
        <strain evidence="5">DSM 42095</strain>
    </source>
</reference>
<dbReference type="GO" id="GO:0043565">
    <property type="term" value="F:sequence-specific DNA binding"/>
    <property type="evidence" value="ECO:0007669"/>
    <property type="project" value="InterPro"/>
</dbReference>
<protein>
    <submittedName>
        <fullName evidence="5">Winged helix-turn-helix transcriptional regulator</fullName>
    </submittedName>
</protein>
<evidence type="ECO:0000256" key="3">
    <source>
        <dbReference type="ARBA" id="ARBA00023163"/>
    </source>
</evidence>
<dbReference type="GO" id="GO:0043200">
    <property type="term" value="P:response to amino acid"/>
    <property type="evidence" value="ECO:0007669"/>
    <property type="project" value="TreeGrafter"/>
</dbReference>
<evidence type="ECO:0000256" key="1">
    <source>
        <dbReference type="ARBA" id="ARBA00023015"/>
    </source>
</evidence>
<keyword evidence="1" id="KW-0805">Transcription regulation</keyword>
<sequence length="82" mass="9310">RQLLELVQTEGRLKLSELGRRVRLSPAAVTERLRRLETSGAITGYGARVDPRRLGYGIEAFIRVNPHGGYNLKHPRTLELME</sequence>
<dbReference type="PRINTS" id="PR00033">
    <property type="entry name" value="HTHASNC"/>
</dbReference>
<dbReference type="EMBL" id="JAGSMN010002504">
    <property type="protein sequence ID" value="MBR7679286.1"/>
    <property type="molecule type" value="Genomic_DNA"/>
</dbReference>
<keyword evidence="3" id="KW-0804">Transcription</keyword>
<dbReference type="PROSITE" id="PS50956">
    <property type="entry name" value="HTH_ASNC_2"/>
    <property type="match status" value="1"/>
</dbReference>
<comment type="caution">
    <text evidence="5">The sequence shown here is derived from an EMBL/GenBank/DDBJ whole genome shotgun (WGS) entry which is preliminary data.</text>
</comment>
<dbReference type="Proteomes" id="UP000675554">
    <property type="component" value="Unassembled WGS sequence"/>
</dbReference>
<dbReference type="SUPFAM" id="SSF46785">
    <property type="entry name" value="Winged helix' DNA-binding domain"/>
    <property type="match status" value="1"/>
</dbReference>
<accession>A0A8T4J3X0</accession>
<dbReference type="InterPro" id="IPR000485">
    <property type="entry name" value="AsnC-type_HTH_dom"/>
</dbReference>